<dbReference type="EMBL" id="AQHR01000080">
    <property type="protein sequence ID" value="EON76751.1"/>
    <property type="molecule type" value="Genomic_DNA"/>
</dbReference>
<sequence>MKLSFYTLAILLLASACGSGNTEVTQTKKETMNTTYRFLLGSYTNAPEHGVYLVAFHSEKDSLSIDAVASEPENPSFVIINRAQNRVYCVEETGGESGGKVSAFSLQQGKFTKLNTVSAGGNGPCYVTLDPSERFVIVGNYSAGNFSVIPVSADGSLLEPIQTIAHTGSSVNPRRQTKPYVHSAVFHPSEPRVLIADLGTDEVVVYDFDATNESPLTESPVFRLRVAPGAGPRHMVFNSSGDRLYLVHEITAAIGVYAYEDGKLTHLETHSLLQEGFEGNVGAAEVRISPDGKFLYASNRGDANELIVFETIEDGKLKHVQTIHSGGSAPRNFNITPDGKFLLAGNQNSNLLLVFSRDQSTGILTPTDISLEVNKPVYITFLD</sequence>
<dbReference type="InterPro" id="IPR011048">
    <property type="entry name" value="Haem_d1_sf"/>
</dbReference>
<dbReference type="RefSeq" id="WP_010854944.1">
    <property type="nucleotide sequence ID" value="NZ_AQHR01000080.1"/>
</dbReference>
<dbReference type="PANTHER" id="PTHR30344:SF1">
    <property type="entry name" value="6-PHOSPHOGLUCONOLACTONASE"/>
    <property type="match status" value="1"/>
</dbReference>
<organism evidence="4 5">
    <name type="scientific">Lunatimonas lonarensis</name>
    <dbReference type="NCBI Taxonomy" id="1232681"/>
    <lineage>
        <taxon>Bacteria</taxon>
        <taxon>Pseudomonadati</taxon>
        <taxon>Bacteroidota</taxon>
        <taxon>Cytophagia</taxon>
        <taxon>Cytophagales</taxon>
        <taxon>Cyclobacteriaceae</taxon>
    </lineage>
</organism>
<dbReference type="Pfam" id="PF10282">
    <property type="entry name" value="Lactonase"/>
    <property type="match status" value="1"/>
</dbReference>
<feature type="chain" id="PRO_5004451067" evidence="3">
    <location>
        <begin position="23"/>
        <end position="383"/>
    </location>
</feature>
<keyword evidence="5" id="KW-1185">Reference proteome</keyword>
<keyword evidence="2" id="KW-0313">Glucose metabolism</keyword>
<dbReference type="PROSITE" id="PS51257">
    <property type="entry name" value="PROKAR_LIPOPROTEIN"/>
    <property type="match status" value="1"/>
</dbReference>
<accession>R7ZRG8</accession>
<dbReference type="GO" id="GO:0005829">
    <property type="term" value="C:cytosol"/>
    <property type="evidence" value="ECO:0007669"/>
    <property type="project" value="TreeGrafter"/>
</dbReference>
<comment type="similarity">
    <text evidence="1">Belongs to the cycloisomerase 2 family.</text>
</comment>
<dbReference type="InterPro" id="IPR019405">
    <property type="entry name" value="Lactonase_7-beta_prop"/>
</dbReference>
<evidence type="ECO:0000313" key="5">
    <source>
        <dbReference type="Proteomes" id="UP000013909"/>
    </source>
</evidence>
<evidence type="ECO:0000256" key="3">
    <source>
        <dbReference type="SAM" id="SignalP"/>
    </source>
</evidence>
<dbReference type="Gene3D" id="2.130.10.10">
    <property type="entry name" value="YVTN repeat-like/Quinoprotein amine dehydrogenase"/>
    <property type="match status" value="1"/>
</dbReference>
<evidence type="ECO:0000256" key="2">
    <source>
        <dbReference type="ARBA" id="ARBA00022526"/>
    </source>
</evidence>
<protein>
    <submittedName>
        <fullName evidence="4">3-carboxymuconate cyclase-like protein</fullName>
    </submittedName>
</protein>
<dbReference type="InterPro" id="IPR015943">
    <property type="entry name" value="WD40/YVTN_repeat-like_dom_sf"/>
</dbReference>
<gene>
    <name evidence="4" type="ORF">ADIS_2810</name>
</gene>
<dbReference type="PANTHER" id="PTHR30344">
    <property type="entry name" value="6-PHOSPHOGLUCONOLACTONASE-RELATED"/>
    <property type="match status" value="1"/>
</dbReference>
<dbReference type="SUPFAM" id="SSF51004">
    <property type="entry name" value="C-terminal (heme d1) domain of cytochrome cd1-nitrite reductase"/>
    <property type="match status" value="1"/>
</dbReference>
<keyword evidence="3" id="KW-0732">Signal</keyword>
<dbReference type="Proteomes" id="UP000013909">
    <property type="component" value="Unassembled WGS sequence"/>
</dbReference>
<dbReference type="InterPro" id="IPR050282">
    <property type="entry name" value="Cycloisomerase_2"/>
</dbReference>
<dbReference type="AlphaFoldDB" id="R7ZRG8"/>
<reference evidence="4 5" key="1">
    <citation type="submission" date="2013-02" db="EMBL/GenBank/DDBJ databases">
        <title>A novel strain isolated from Lonar lake, Maharashtra, India.</title>
        <authorList>
            <person name="Singh A."/>
        </authorList>
    </citation>
    <scope>NUCLEOTIDE SEQUENCE [LARGE SCALE GENOMIC DNA]</scope>
    <source>
        <strain evidence="4 5">AK24</strain>
    </source>
</reference>
<dbReference type="GO" id="GO:0017057">
    <property type="term" value="F:6-phosphogluconolactonase activity"/>
    <property type="evidence" value="ECO:0007669"/>
    <property type="project" value="TreeGrafter"/>
</dbReference>
<dbReference type="OrthoDB" id="9790815at2"/>
<proteinExistence type="inferred from homology"/>
<dbReference type="GO" id="GO:0006006">
    <property type="term" value="P:glucose metabolic process"/>
    <property type="evidence" value="ECO:0007669"/>
    <property type="project" value="UniProtKB-KW"/>
</dbReference>
<keyword evidence="2" id="KW-0119">Carbohydrate metabolism</keyword>
<evidence type="ECO:0000313" key="4">
    <source>
        <dbReference type="EMBL" id="EON76751.1"/>
    </source>
</evidence>
<name>R7ZRG8_9BACT</name>
<feature type="signal peptide" evidence="3">
    <location>
        <begin position="1"/>
        <end position="22"/>
    </location>
</feature>
<evidence type="ECO:0000256" key="1">
    <source>
        <dbReference type="ARBA" id="ARBA00005564"/>
    </source>
</evidence>
<dbReference type="PATRIC" id="fig|1288963.3.peg.2799"/>
<comment type="caution">
    <text evidence="4">The sequence shown here is derived from an EMBL/GenBank/DDBJ whole genome shotgun (WGS) entry which is preliminary data.</text>
</comment>
<dbReference type="STRING" id="1232681.ADIS_2810"/>